<evidence type="ECO:0000313" key="2">
    <source>
        <dbReference type="Proteomes" id="UP000000557"/>
    </source>
</evidence>
<sequence length="49" mass="5523">MDSNKSVENNGQDRNAFVFGLSPQAEIWNGRLAMLVATYVLLKDVLHLF</sequence>
<dbReference type="PhylomeDB" id="Q7NP58"/>
<evidence type="ECO:0000313" key="1">
    <source>
        <dbReference type="EMBL" id="BAC88140.1"/>
    </source>
</evidence>
<dbReference type="Proteomes" id="UP000000557">
    <property type="component" value="Chromosome"/>
</dbReference>
<protein>
    <submittedName>
        <fullName evidence="1">CAB/ELIP/HLIP related protein</fullName>
    </submittedName>
</protein>
<dbReference type="AlphaFoldDB" id="Q7NP58"/>
<dbReference type="KEGG" id="gvi:gsl0199"/>
<dbReference type="HOGENOM" id="CLU_171075_3_0_3"/>
<reference evidence="1 2" key="2">
    <citation type="journal article" date="2003" name="DNA Res.">
        <title>Complete genome structure of Gloeobacter violaceus PCC 7421, a cyanobacterium that lacks thylakoids (supplement).</title>
        <authorList>
            <person name="Nakamura Y."/>
            <person name="Kaneko T."/>
            <person name="Sato S."/>
            <person name="Mimuro M."/>
            <person name="Miyashita H."/>
            <person name="Tsuchiya T."/>
            <person name="Sasamoto S."/>
            <person name="Watanabe A."/>
            <person name="Kawashima K."/>
            <person name="Kishida Y."/>
            <person name="Kiyokawa C."/>
            <person name="Kohara M."/>
            <person name="Matsumoto M."/>
            <person name="Matsuno A."/>
            <person name="Nakazaki N."/>
            <person name="Shimpo S."/>
            <person name="Takeuchi C."/>
            <person name="Yamada M."/>
            <person name="Tabata S."/>
        </authorList>
    </citation>
    <scope>NUCLEOTIDE SEQUENCE [LARGE SCALE GENOMIC DNA]</scope>
    <source>
        <strain evidence="2">ATCC 29082 / PCC 7421</strain>
    </source>
</reference>
<dbReference type="EMBL" id="BA000045">
    <property type="protein sequence ID" value="BAC88140.1"/>
    <property type="molecule type" value="Genomic_DNA"/>
</dbReference>
<name>Q7NP58_GLOVI</name>
<dbReference type="InParanoid" id="Q7NP58"/>
<proteinExistence type="predicted"/>
<organism evidence="1 2">
    <name type="scientific">Gloeobacter violaceus (strain ATCC 29082 / PCC 7421)</name>
    <dbReference type="NCBI Taxonomy" id="251221"/>
    <lineage>
        <taxon>Bacteria</taxon>
        <taxon>Bacillati</taxon>
        <taxon>Cyanobacteriota</taxon>
        <taxon>Cyanophyceae</taxon>
        <taxon>Gloeobacterales</taxon>
        <taxon>Gloeobacteraceae</taxon>
        <taxon>Gloeobacter</taxon>
    </lineage>
</organism>
<reference evidence="1 2" key="1">
    <citation type="journal article" date="2003" name="DNA Res.">
        <title>Complete genome structure of Gloeobacter violaceus PCC 7421, a cyanobacterium that lacks thylakoids.</title>
        <authorList>
            <person name="Nakamura Y."/>
            <person name="Kaneko T."/>
            <person name="Sato S."/>
            <person name="Mimuro M."/>
            <person name="Miyashita H."/>
            <person name="Tsuchiya T."/>
            <person name="Sasamoto S."/>
            <person name="Watanabe A."/>
            <person name="Kawashima K."/>
            <person name="Kishida Y."/>
            <person name="Kiyokawa C."/>
            <person name="Kohara M."/>
            <person name="Matsumoto M."/>
            <person name="Matsuno A."/>
            <person name="Nakazaki N."/>
            <person name="Shimpo S."/>
            <person name="Takeuchi C."/>
            <person name="Yamada M."/>
            <person name="Tabata S."/>
        </authorList>
    </citation>
    <scope>NUCLEOTIDE SEQUENCE [LARGE SCALE GENOMIC DNA]</scope>
    <source>
        <strain evidence="2">ATCC 29082 / PCC 7421</strain>
    </source>
</reference>
<dbReference type="OrthoDB" id="516137at2"/>
<dbReference type="SUPFAM" id="SSF103511">
    <property type="entry name" value="Chlorophyll a-b binding protein"/>
    <property type="match status" value="1"/>
</dbReference>
<keyword evidence="2" id="KW-1185">Reference proteome</keyword>
<dbReference type="EnsemblBacteria" id="BAC88140">
    <property type="protein sequence ID" value="BAC88140"/>
    <property type="gene ID" value="BAC88140"/>
</dbReference>
<accession>Q7NP58</accession>
<gene>
    <name evidence="1" type="ordered locus">gsl0199</name>
</gene>